<name>A0A1Y5HZL1_OSTTA</name>
<dbReference type="Proteomes" id="UP000195557">
    <property type="component" value="Unassembled WGS sequence"/>
</dbReference>
<organism evidence="3">
    <name type="scientific">Ostreococcus tauri</name>
    <name type="common">Marine green alga</name>
    <dbReference type="NCBI Taxonomy" id="70448"/>
    <lineage>
        <taxon>Eukaryota</taxon>
        <taxon>Viridiplantae</taxon>
        <taxon>Chlorophyta</taxon>
        <taxon>Mamiellophyceae</taxon>
        <taxon>Mamiellales</taxon>
        <taxon>Bathycoccaceae</taxon>
        <taxon>Ostreococcus</taxon>
    </lineage>
</organism>
<keyword evidence="1" id="KW-0812">Transmembrane</keyword>
<dbReference type="EMBL" id="KZ155838">
    <property type="protein sequence ID" value="OUS42718.1"/>
    <property type="molecule type" value="Genomic_DNA"/>
</dbReference>
<keyword evidence="1" id="KW-1133">Transmembrane helix</keyword>
<proteinExistence type="predicted"/>
<protein>
    <recommendedName>
        <fullName evidence="2">PLOD1-3-like GT domain-containing protein</fullName>
    </recommendedName>
</protein>
<dbReference type="CDD" id="cd22997">
    <property type="entry name" value="GT_LH"/>
    <property type="match status" value="1"/>
</dbReference>
<reference evidence="3" key="1">
    <citation type="submission" date="2017-04" db="EMBL/GenBank/DDBJ databases">
        <title>Population genomics of picophytoplankton unveils novel chromosome hypervariability.</title>
        <authorList>
            <consortium name="DOE Joint Genome Institute"/>
            <person name="Blanc-Mathieu R."/>
            <person name="Krasovec M."/>
            <person name="Hebrard M."/>
            <person name="Yau S."/>
            <person name="Desgranges E."/>
            <person name="Martin J."/>
            <person name="Schackwitz W."/>
            <person name="Kuo A."/>
            <person name="Salin G."/>
            <person name="Donnadieu C."/>
            <person name="Desdevises Y."/>
            <person name="Sanchez-Ferandin S."/>
            <person name="Moreau H."/>
            <person name="Rivals E."/>
            <person name="Grigoriev I.V."/>
            <person name="Grimsley N."/>
            <person name="Eyre-Walker A."/>
            <person name="Piganeau G."/>
        </authorList>
    </citation>
    <scope>NUCLEOTIDE SEQUENCE [LARGE SCALE GENOMIC DNA]</scope>
    <source>
        <strain evidence="3">RCC 1115</strain>
    </source>
</reference>
<feature type="transmembrane region" description="Helical" evidence="1">
    <location>
        <begin position="37"/>
        <end position="57"/>
    </location>
</feature>
<evidence type="ECO:0000259" key="2">
    <source>
        <dbReference type="Pfam" id="PF25342"/>
    </source>
</evidence>
<feature type="domain" description="PLOD1-3-like GT" evidence="2">
    <location>
        <begin position="177"/>
        <end position="300"/>
    </location>
</feature>
<sequence length="478" mass="53240">MRAPEARPLLQVTVDSDDESDGTASTMFRGRALRRTACISAAFAGLVILAAFGFLFAHDEERRARALGTGSWKEWFMSTERHVKSASGRDASSKIVQLGHAGVLSPTATLIDRLRMVPGTENERRGDKETIEVKRSFDGRVMRAPKFLKKWATAPFWESNSYVNIHETPNSEDGVVIVTGHATDISKHASHWLASATHWGLPARLSGHGTTWRNWEEKTMGLKTNLLHMNGDPVVVTSDTGDVFFTCGQEELLKRFEASGADIIASGETQLYPEIKKYFNMREHTDWQNVKNNIGKIGKVKEAALGAELARPYRWANAGLLMGRKSALLRYIDFVEKSFFENDGLSQTDTRFRYACTPFNHTKEEAKDLDIAAKFYDDQLCLNAYAMNRAAARDKSFKIDSDGGILHSPGGIDLRNMLRDPVTGRVYNKDTGKAPCVWHFNNPEAKKKLKLVVQRFPNYFVSEAVGAEIVNSAGPSSS</sequence>
<keyword evidence="1" id="KW-0472">Membrane</keyword>
<dbReference type="Pfam" id="PF25342">
    <property type="entry name" value="GT_PLOD"/>
    <property type="match status" value="1"/>
</dbReference>
<dbReference type="AlphaFoldDB" id="A0A1Y5HZL1"/>
<evidence type="ECO:0000256" key="1">
    <source>
        <dbReference type="SAM" id="Phobius"/>
    </source>
</evidence>
<accession>A0A1Y5HZL1</accession>
<dbReference type="InterPro" id="IPR057589">
    <property type="entry name" value="GT_PLOD"/>
</dbReference>
<evidence type="ECO:0000313" key="3">
    <source>
        <dbReference type="EMBL" id="OUS42718.1"/>
    </source>
</evidence>
<gene>
    <name evidence="3" type="ORF">BE221DRAFT_162607</name>
</gene>